<dbReference type="GeneTree" id="ENSGT00940000153469"/>
<dbReference type="GO" id="GO:0016887">
    <property type="term" value="F:ATP hydrolysis activity"/>
    <property type="evidence" value="ECO:0007669"/>
    <property type="project" value="InterPro"/>
</dbReference>
<dbReference type="GO" id="GO:0005524">
    <property type="term" value="F:ATP binding"/>
    <property type="evidence" value="ECO:0007669"/>
    <property type="project" value="InterPro"/>
</dbReference>
<feature type="region of interest" description="Disordered" evidence="2">
    <location>
        <begin position="232"/>
        <end position="260"/>
    </location>
</feature>
<dbReference type="FunFam" id="3.40.50.300:FF:000846">
    <property type="entry name" value="ATPase family AAA domain-containing protein 5"/>
    <property type="match status" value="1"/>
</dbReference>
<evidence type="ECO:0000313" key="4">
    <source>
        <dbReference type="Ensembl" id="ENSPKIP00000020118.1"/>
    </source>
</evidence>
<dbReference type="PANTHER" id="PTHR23389">
    <property type="entry name" value="CHROMOSOME TRANSMISSION FIDELITY FACTOR 18"/>
    <property type="match status" value="1"/>
</dbReference>
<accession>A0A3B3RPB9</accession>
<feature type="region of interest" description="Disordered" evidence="2">
    <location>
        <begin position="298"/>
        <end position="325"/>
    </location>
</feature>
<feature type="domain" description="AAA+ ATPase" evidence="3">
    <location>
        <begin position="1046"/>
        <end position="1279"/>
    </location>
</feature>
<feature type="compositionally biased region" description="Basic and acidic residues" evidence="2">
    <location>
        <begin position="445"/>
        <end position="462"/>
    </location>
</feature>
<dbReference type="InterPro" id="IPR003959">
    <property type="entry name" value="ATPase_AAA_core"/>
</dbReference>
<dbReference type="SUPFAM" id="SSF52540">
    <property type="entry name" value="P-loop containing nucleoside triphosphate hydrolases"/>
    <property type="match status" value="1"/>
</dbReference>
<evidence type="ECO:0000256" key="1">
    <source>
        <dbReference type="SAM" id="Coils"/>
    </source>
</evidence>
<feature type="compositionally biased region" description="Basic residues" evidence="2">
    <location>
        <begin position="419"/>
        <end position="433"/>
    </location>
</feature>
<dbReference type="Pfam" id="PF00004">
    <property type="entry name" value="AAA"/>
    <property type="match status" value="1"/>
</dbReference>
<dbReference type="Gene3D" id="3.40.50.300">
    <property type="entry name" value="P-loop containing nucleotide triphosphate hydrolases"/>
    <property type="match status" value="2"/>
</dbReference>
<dbReference type="Ensembl" id="ENSPKIT00000000729.1">
    <property type="protein sequence ID" value="ENSPKIP00000020118.1"/>
    <property type="gene ID" value="ENSPKIG00000004953.1"/>
</dbReference>
<dbReference type="SMART" id="SM00382">
    <property type="entry name" value="AAA"/>
    <property type="match status" value="1"/>
</dbReference>
<evidence type="ECO:0000259" key="3">
    <source>
        <dbReference type="SMART" id="SM00382"/>
    </source>
</evidence>
<feature type="compositionally biased region" description="Polar residues" evidence="2">
    <location>
        <begin position="482"/>
        <end position="491"/>
    </location>
</feature>
<evidence type="ECO:0000313" key="5">
    <source>
        <dbReference type="Proteomes" id="UP000261540"/>
    </source>
</evidence>
<feature type="region of interest" description="Disordered" evidence="2">
    <location>
        <begin position="128"/>
        <end position="209"/>
    </location>
</feature>
<feature type="region of interest" description="Disordered" evidence="2">
    <location>
        <begin position="1337"/>
        <end position="1374"/>
    </location>
</feature>
<keyword evidence="5" id="KW-1185">Reference proteome</keyword>
<name>A0A3B3RPB9_9TELE</name>
<feature type="compositionally biased region" description="Basic and acidic residues" evidence="2">
    <location>
        <begin position="234"/>
        <end position="243"/>
    </location>
</feature>
<dbReference type="STRING" id="1676925.ENSPKIP00000020118"/>
<feature type="region of interest" description="Disordered" evidence="2">
    <location>
        <begin position="1439"/>
        <end position="1496"/>
    </location>
</feature>
<keyword evidence="1" id="KW-0175">Coiled coil</keyword>
<sequence>MPKTTEKVFSPPKSNCITDYFKKTPPALEKSSMSEQSKENGQNQREATSHTETPTRPAKAQRLRKSRKPGKALAFSRQAQGDFVEVIALSESSCSNIGTAPLDEAGTAPVLLGSETAALLAQVSTEAFGGEKSPPMESSAATDAHPKKCLQETTRRRPSVKKKLRGSSGCSLESQEECGKMSNGGTGGDGEAGDQSPRSCDVNTEVDNTAGLNGGTITISFEDFLQSQIEEDVASPKDTEKDAQVQSVAASAQGDPQQVSPRTLTIQAEVHPVSNAPELVMNTKKRLASIFNRRQTLEHDKRKVEGSSSPQEKCESLPAPRRKSNVVLREEDLELAVIESGATSKCSQAERKQFMNAFRQPGQETGKTSKPKKGPGRQETAVERVAEVQEEPPTSVEATNEEEGQTSMSKPLGDEKPSRSGRKGASRLRRAGKKNAEEPSPVPALEEKPSVGTEQKDNRLDPAGDGSNTPAGTTPMRRSTRGRPQQMTPEQKVTIHAPITRSRERLQEQRLPEKASQGDSSPAVTPKTQRLIRNVYRAEMLSPPDDQGSPIRMRIQRVFMESEPKSADGSDCEILSPAATKAGASKSRKQARKLLQKARALQQNKKKVDSKGSVRRSLRNRDLKTTYCEDEDSVVCLEGDEEEPVPAANAKAEGEKRLRAVNEVLGKAAPGGKEARGSAASKVAPVFLMKKGQKPSAVISIFDDSSREGSENSQDDEQFKARREFLKSGLPDSFKKQIARSAASRDAYSAACASFQAVVHVRQKPQDCAIWSLPWPGSALLKHLETCCLEPPKPVLSLGQLGSTKTLPALRAHKDQGPGWREDLSEQVRRCLLEEVRASNPLFPVRRFFTWFLKKRADHLLQCMASDSDESPTAPSVPAPSKAAGKKRKHRVEEEGGEGLSKRRRSSRGQPIVIEDSPPAGASSELPGRSRPSRAQRQRKDDGNTPAENGPLIVLDTPEPQGNSGKGGCVKEDVLWTEKYQPQHSSEVIGNSAAVKKLHSWLKDWKLRADREERRNQKERKQEDNSSDSWDSGDFRGEEEPGEEQLCNTLLITGPSGVGKTAAVYACAQELGFKVFEVNASSQRSGRQILSQLKEATQSHQVDIQGTGIFKPSFFNSSSAGSVRCGPSPRKMNSPRKVVSSPRKPPQSPRGAASKRGGLTPTTLADFFKMARPKGKNPDSQAVCPRNARARVAGKAKEGISSSKPAASKTEPTAEEQSKKTATSLILFEEVDVIFEDDSGFLAAIKTFMTTTKRPVILTTSDPTFNIMFDGQFEEIHFETPSAVNVGTYLQLVCLAENVRTDASDLSSLLHWTGCDVRQSLLQLQFWVRSGGGHPAPRPFLAPPPESAVPSDSGSAVDKEGPAKNVEPPADLPPCHTSCTESLLGLLNIEPALDLQHLCKCKSSTEPESQRFWEVLSDSWGRGVDLLYSNMEHLLPLPTGSLGSRGPSPLEVPDPAPQEEAGPSRRHPWVDELLSDDSPVKVSRSSRRRKVHSGQVAVVSDVDSDDGFLSLCEPFQKAASNSEETSQSEASREEAPKSSRSGARAERSPSEQKADELVSSCLDSLAGFLDHMSFLDSALAPTELESTIRGGALSWTEAGVKNGLTDEPRTEPVVGVEGRSMAEVRATLEAVSFQQCRAGVERVWTDAQELEQEAREEVFGRLSLPVAPHRRGFSLGHTGSCEPSVAKKRSEVLRAVSSRMFGILGNKPAAAMDYLPMLRTICRSERLKEQGKVKRRFLHYLDGIHLNLPRSTVQHLAEDFP</sequence>
<evidence type="ECO:0000256" key="2">
    <source>
        <dbReference type="SAM" id="MobiDB-lite"/>
    </source>
</evidence>
<feature type="coiled-coil region" evidence="1">
    <location>
        <begin position="584"/>
        <end position="611"/>
    </location>
</feature>
<dbReference type="InterPro" id="IPR003593">
    <property type="entry name" value="AAA+_ATPase"/>
</dbReference>
<dbReference type="PANTHER" id="PTHR23389:SF21">
    <property type="entry name" value="ATPASE FAMILY AAA DOMAIN-CONTAINING PROTEIN 5"/>
    <property type="match status" value="1"/>
</dbReference>
<feature type="compositionally biased region" description="Basic residues" evidence="2">
    <location>
        <begin position="156"/>
        <end position="165"/>
    </location>
</feature>
<dbReference type="CDD" id="cd00009">
    <property type="entry name" value="AAA"/>
    <property type="match status" value="1"/>
</dbReference>
<feature type="compositionally biased region" description="Basic and acidic residues" evidence="2">
    <location>
        <begin position="1530"/>
        <end position="1555"/>
    </location>
</feature>
<dbReference type="InterPro" id="IPR027417">
    <property type="entry name" value="P-loop_NTPase"/>
</dbReference>
<feature type="region of interest" description="Disordered" evidence="2">
    <location>
        <begin position="1120"/>
        <end position="1221"/>
    </location>
</feature>
<dbReference type="GO" id="GO:0061860">
    <property type="term" value="F:DNA clamp unloader activity"/>
    <property type="evidence" value="ECO:0007669"/>
    <property type="project" value="TreeGrafter"/>
</dbReference>
<feature type="region of interest" description="Disordered" evidence="2">
    <location>
        <begin position="341"/>
        <end position="530"/>
    </location>
</feature>
<proteinExistence type="predicted"/>
<feature type="region of interest" description="Disordered" evidence="2">
    <location>
        <begin position="1"/>
        <end position="75"/>
    </location>
</feature>
<feature type="region of interest" description="Disordered" evidence="2">
    <location>
        <begin position="1518"/>
        <end position="1555"/>
    </location>
</feature>
<feature type="compositionally biased region" description="Basic residues" evidence="2">
    <location>
        <begin position="59"/>
        <end position="70"/>
    </location>
</feature>
<organism evidence="4 5">
    <name type="scientific">Paramormyrops kingsleyae</name>
    <dbReference type="NCBI Taxonomy" id="1676925"/>
    <lineage>
        <taxon>Eukaryota</taxon>
        <taxon>Metazoa</taxon>
        <taxon>Chordata</taxon>
        <taxon>Craniata</taxon>
        <taxon>Vertebrata</taxon>
        <taxon>Euteleostomi</taxon>
        <taxon>Actinopterygii</taxon>
        <taxon>Neopterygii</taxon>
        <taxon>Teleostei</taxon>
        <taxon>Osteoglossocephala</taxon>
        <taxon>Osteoglossomorpha</taxon>
        <taxon>Osteoglossiformes</taxon>
        <taxon>Mormyridae</taxon>
        <taxon>Paramormyrops</taxon>
    </lineage>
</organism>
<reference evidence="4" key="2">
    <citation type="submission" date="2025-09" db="UniProtKB">
        <authorList>
            <consortium name="Ensembl"/>
        </authorList>
    </citation>
    <scope>IDENTIFICATION</scope>
</reference>
<feature type="compositionally biased region" description="Polar residues" evidence="2">
    <location>
        <begin position="31"/>
        <end position="54"/>
    </location>
</feature>
<feature type="region of interest" description="Disordered" evidence="2">
    <location>
        <begin position="1012"/>
        <end position="1043"/>
    </location>
</feature>
<feature type="compositionally biased region" description="Basic and acidic residues" evidence="2">
    <location>
        <begin position="1012"/>
        <end position="1024"/>
    </location>
</feature>
<dbReference type="GO" id="GO:0005634">
    <property type="term" value="C:nucleus"/>
    <property type="evidence" value="ECO:0007669"/>
    <property type="project" value="TreeGrafter"/>
</dbReference>
<feature type="compositionally biased region" description="Polar residues" evidence="2">
    <location>
        <begin position="517"/>
        <end position="528"/>
    </location>
</feature>
<feature type="compositionally biased region" description="Low complexity" evidence="2">
    <location>
        <begin position="244"/>
        <end position="253"/>
    </location>
</feature>
<feature type="compositionally biased region" description="Polar residues" evidence="2">
    <location>
        <begin position="1518"/>
        <end position="1529"/>
    </location>
</feature>
<feature type="compositionally biased region" description="Basic and acidic residues" evidence="2">
    <location>
        <begin position="144"/>
        <end position="155"/>
    </location>
</feature>
<feature type="compositionally biased region" description="Pro residues" evidence="2">
    <location>
        <begin position="1337"/>
        <end position="1347"/>
    </location>
</feature>
<reference evidence="4" key="1">
    <citation type="submission" date="2025-08" db="UniProtKB">
        <authorList>
            <consortium name="Ensembl"/>
        </authorList>
    </citation>
    <scope>IDENTIFICATION</scope>
</reference>
<dbReference type="Proteomes" id="UP000261540">
    <property type="component" value="Unplaced"/>
</dbReference>
<feature type="compositionally biased region" description="Basic and acidic residues" evidence="2">
    <location>
        <begin position="501"/>
        <end position="513"/>
    </location>
</feature>
<protein>
    <submittedName>
        <fullName evidence="4">ATPase family AAA domain containing 5</fullName>
    </submittedName>
</protein>
<feature type="compositionally biased region" description="Polar residues" evidence="2">
    <location>
        <begin position="196"/>
        <end position="209"/>
    </location>
</feature>
<feature type="region of interest" description="Disordered" evidence="2">
    <location>
        <begin position="866"/>
        <end position="969"/>
    </location>
</feature>
<dbReference type="GO" id="GO:0003677">
    <property type="term" value="F:DNA binding"/>
    <property type="evidence" value="ECO:0007669"/>
    <property type="project" value="TreeGrafter"/>
</dbReference>